<evidence type="ECO:0008006" key="4">
    <source>
        <dbReference type="Google" id="ProtNLM"/>
    </source>
</evidence>
<dbReference type="EMBL" id="MU001695">
    <property type="protein sequence ID" value="KAF2453803.1"/>
    <property type="molecule type" value="Genomic_DNA"/>
</dbReference>
<protein>
    <recommendedName>
        <fullName evidence="4">3-hydroxyisobutyrate dehydrogenase protein</fullName>
    </recommendedName>
</protein>
<keyword evidence="1" id="KW-0812">Transmembrane</keyword>
<keyword evidence="1" id="KW-1133">Transmembrane helix</keyword>
<name>A0A6A6NR64_9PEZI</name>
<organism evidence="2 3">
    <name type="scientific">Lineolata rhizophorae</name>
    <dbReference type="NCBI Taxonomy" id="578093"/>
    <lineage>
        <taxon>Eukaryota</taxon>
        <taxon>Fungi</taxon>
        <taxon>Dikarya</taxon>
        <taxon>Ascomycota</taxon>
        <taxon>Pezizomycotina</taxon>
        <taxon>Dothideomycetes</taxon>
        <taxon>Dothideomycetes incertae sedis</taxon>
        <taxon>Lineolatales</taxon>
        <taxon>Lineolataceae</taxon>
        <taxon>Lineolata</taxon>
    </lineage>
</organism>
<dbReference type="Proteomes" id="UP000799766">
    <property type="component" value="Unassembled WGS sequence"/>
</dbReference>
<keyword evidence="3" id="KW-1185">Reference proteome</keyword>
<feature type="transmembrane region" description="Helical" evidence="1">
    <location>
        <begin position="547"/>
        <end position="568"/>
    </location>
</feature>
<accession>A0A6A6NR64</accession>
<dbReference type="AlphaFoldDB" id="A0A6A6NR64"/>
<sequence>MASSNDVDEYNDGPINRSVTRQRGYFHIFDLHTSFRLFREPHFYRKNALVYDRSSEKLLHRDVMFRLTEHAESDDRYISPFDGRIKRVVVQCVDDIYDNNNNHVTWRRTFIRNVSPFYMRLANWPTDHVDMTRFQPTGDEWVWIIVKWIPACAGLFCVLTFAQSAQGQERNGGKFDSFPYRFFGYPKVARNALEDATSKRTHREISDALNPIAKRLLRPRHLCFLRNPEVKHLQGMVPMDVEEWITQYRSERNLDYIFVAYTTEQFSHTSAEDMNALHQIAETAARAAGVAAYWIGCTCMPEAAKVHEDVYRISDVIRGAESLVIAVKRPTRDTGAIVTTHEMLEQWGSRIWTFPEVLLSPSGQTIKVYTWGGDLSQPMRLAKKQFAAKVWKRDSAVSRQLIDHFEGNCVLSHLELTTIALQCLYNRNTTQYLPGDHSYALMGLLRLRPTVDDTDSGFQAFARLSLANDSQKLMERLVGVMAKNPDQDWHCMDDAYGANLWDIEPSIQIAGIGDDDTVIVDGVRAANVRWKSFAIVRNLRRDSWKRIFARLAIRWAPLALFVGAWIVSFTSPPPSATASSSSTAGETGGILLAIGAILLVAGLILVLGAPKLLRVIYSGKFWLTQPWFFGFEGHMDIEGIERQIWGGRLQRLRWAPFGSPLSRHYRNELGECVGVDPCSDPNVRAKVERARHARCGEQRIFTLVDTNTMTVTLFESARPPIAVLLVGSEGGMQRAVGCSYDWTSGTLYKETVLRLETPCVDKMDLVSRIRLGLKRPFASTRGAGR</sequence>
<evidence type="ECO:0000313" key="2">
    <source>
        <dbReference type="EMBL" id="KAF2453803.1"/>
    </source>
</evidence>
<keyword evidence="1" id="KW-0472">Membrane</keyword>
<proteinExistence type="predicted"/>
<feature type="transmembrane region" description="Helical" evidence="1">
    <location>
        <begin position="141"/>
        <end position="162"/>
    </location>
</feature>
<evidence type="ECO:0000256" key="1">
    <source>
        <dbReference type="SAM" id="Phobius"/>
    </source>
</evidence>
<gene>
    <name evidence="2" type="ORF">BDY21DRAFT_387942</name>
</gene>
<feature type="transmembrane region" description="Helical" evidence="1">
    <location>
        <begin position="588"/>
        <end position="609"/>
    </location>
</feature>
<reference evidence="2" key="1">
    <citation type="journal article" date="2020" name="Stud. Mycol.">
        <title>101 Dothideomycetes genomes: a test case for predicting lifestyles and emergence of pathogens.</title>
        <authorList>
            <person name="Haridas S."/>
            <person name="Albert R."/>
            <person name="Binder M."/>
            <person name="Bloem J."/>
            <person name="Labutti K."/>
            <person name="Salamov A."/>
            <person name="Andreopoulos B."/>
            <person name="Baker S."/>
            <person name="Barry K."/>
            <person name="Bills G."/>
            <person name="Bluhm B."/>
            <person name="Cannon C."/>
            <person name="Castanera R."/>
            <person name="Culley D."/>
            <person name="Daum C."/>
            <person name="Ezra D."/>
            <person name="Gonzalez J."/>
            <person name="Henrissat B."/>
            <person name="Kuo A."/>
            <person name="Liang C."/>
            <person name="Lipzen A."/>
            <person name="Lutzoni F."/>
            <person name="Magnuson J."/>
            <person name="Mondo S."/>
            <person name="Nolan M."/>
            <person name="Ohm R."/>
            <person name="Pangilinan J."/>
            <person name="Park H.-J."/>
            <person name="Ramirez L."/>
            <person name="Alfaro M."/>
            <person name="Sun H."/>
            <person name="Tritt A."/>
            <person name="Yoshinaga Y."/>
            <person name="Zwiers L.-H."/>
            <person name="Turgeon B."/>
            <person name="Goodwin S."/>
            <person name="Spatafora J."/>
            <person name="Crous P."/>
            <person name="Grigoriev I."/>
        </authorList>
    </citation>
    <scope>NUCLEOTIDE SEQUENCE</scope>
    <source>
        <strain evidence="2">ATCC 16933</strain>
    </source>
</reference>
<dbReference type="OrthoDB" id="2624308at2759"/>
<evidence type="ECO:0000313" key="3">
    <source>
        <dbReference type="Proteomes" id="UP000799766"/>
    </source>
</evidence>